<dbReference type="PANTHER" id="PTHR13523:SF2">
    <property type="entry name" value="COILED-COIL-HELIX-COILED-COIL-HELIX DOMAIN CONTAINING 2, ISOFORM A-RELATED"/>
    <property type="match status" value="1"/>
</dbReference>
<dbReference type="GO" id="GO:0007005">
    <property type="term" value="P:mitochondrion organization"/>
    <property type="evidence" value="ECO:0007669"/>
    <property type="project" value="InterPro"/>
</dbReference>
<feature type="compositionally biased region" description="Low complexity" evidence="1">
    <location>
        <begin position="28"/>
        <end position="62"/>
    </location>
</feature>
<comment type="caution">
    <text evidence="2">The sequence shown here is derived from an EMBL/GenBank/DDBJ whole genome shotgun (WGS) entry which is preliminary data.</text>
</comment>
<reference evidence="2" key="1">
    <citation type="submission" date="2023-08" db="EMBL/GenBank/DDBJ databases">
        <authorList>
            <person name="Chen Y."/>
            <person name="Shah S."/>
            <person name="Dougan E. K."/>
            <person name="Thang M."/>
            <person name="Chan C."/>
        </authorList>
    </citation>
    <scope>NUCLEOTIDE SEQUENCE</scope>
</reference>
<name>A0AA36J6D4_9DINO</name>
<dbReference type="GO" id="GO:0005739">
    <property type="term" value="C:mitochondrion"/>
    <property type="evidence" value="ECO:0007669"/>
    <property type="project" value="TreeGrafter"/>
</dbReference>
<gene>
    <name evidence="2" type="ORF">EVOR1521_LOCUS23378</name>
</gene>
<dbReference type="Proteomes" id="UP001178507">
    <property type="component" value="Unassembled WGS sequence"/>
</dbReference>
<sequence>MIRCRTEFCWFKRAGLICDLAMPRQSSRSSASAPQRAAPAPSHGRAAPAAAPARQAPPAAQHAPPPAAAAPAAPPAAAPAGGGMMSGLMGSMMSGMAAGTGMAVANRAVDAVMGPRQTEVVHRHEGAPAAPAASSQPTCQFQQDQLSQCMKSSSDASSCQSFMDSLKACQQGQ</sequence>
<protein>
    <recommendedName>
        <fullName evidence="4">CHCH domain-containing protein</fullName>
    </recommendedName>
</protein>
<evidence type="ECO:0000313" key="3">
    <source>
        <dbReference type="Proteomes" id="UP001178507"/>
    </source>
</evidence>
<dbReference type="EMBL" id="CAUJNA010003352">
    <property type="protein sequence ID" value="CAJ1399927.1"/>
    <property type="molecule type" value="Genomic_DNA"/>
</dbReference>
<dbReference type="InterPro" id="IPR055304">
    <property type="entry name" value="CHCHD2/10-like"/>
</dbReference>
<feature type="region of interest" description="Disordered" evidence="1">
    <location>
        <begin position="28"/>
        <end position="82"/>
    </location>
</feature>
<accession>A0AA36J6D4</accession>
<proteinExistence type="predicted"/>
<feature type="compositionally biased region" description="Pro residues" evidence="1">
    <location>
        <begin position="63"/>
        <end position="77"/>
    </location>
</feature>
<evidence type="ECO:0000256" key="1">
    <source>
        <dbReference type="SAM" id="MobiDB-lite"/>
    </source>
</evidence>
<dbReference type="GO" id="GO:0005634">
    <property type="term" value="C:nucleus"/>
    <property type="evidence" value="ECO:0007669"/>
    <property type="project" value="TreeGrafter"/>
</dbReference>
<evidence type="ECO:0000313" key="2">
    <source>
        <dbReference type="EMBL" id="CAJ1399927.1"/>
    </source>
</evidence>
<dbReference type="AlphaFoldDB" id="A0AA36J6D4"/>
<organism evidence="2 3">
    <name type="scientific">Effrenium voratum</name>
    <dbReference type="NCBI Taxonomy" id="2562239"/>
    <lineage>
        <taxon>Eukaryota</taxon>
        <taxon>Sar</taxon>
        <taxon>Alveolata</taxon>
        <taxon>Dinophyceae</taxon>
        <taxon>Suessiales</taxon>
        <taxon>Symbiodiniaceae</taxon>
        <taxon>Effrenium</taxon>
    </lineage>
</organism>
<keyword evidence="3" id="KW-1185">Reference proteome</keyword>
<evidence type="ECO:0008006" key="4">
    <source>
        <dbReference type="Google" id="ProtNLM"/>
    </source>
</evidence>
<dbReference type="PANTHER" id="PTHR13523">
    <property type="entry name" value="COILED-COIL-HELIX-COILED-COIL-HELIX DOMAIN CONTAINING 2/NUR77"/>
    <property type="match status" value="1"/>
</dbReference>